<dbReference type="Proteomes" id="UP000011668">
    <property type="component" value="Unassembled WGS sequence"/>
</dbReference>
<organism evidence="2 3">
    <name type="scientific">Thanatephorus cucumeris (strain AG1-IA)</name>
    <name type="common">Rice sheath blight fungus</name>
    <name type="synonym">Rhizoctonia solani</name>
    <dbReference type="NCBI Taxonomy" id="983506"/>
    <lineage>
        <taxon>Eukaryota</taxon>
        <taxon>Fungi</taxon>
        <taxon>Dikarya</taxon>
        <taxon>Basidiomycota</taxon>
        <taxon>Agaricomycotina</taxon>
        <taxon>Agaricomycetes</taxon>
        <taxon>Cantharellales</taxon>
        <taxon>Ceratobasidiaceae</taxon>
        <taxon>Rhizoctonia</taxon>
        <taxon>Rhizoctonia solani AG-1</taxon>
    </lineage>
</organism>
<accession>L8WI97</accession>
<sequence>MPSGRVTLLSVRNDKKYIIRHKYANTDTQAPAELPRSSPGLHRPQNPKGLKRARA</sequence>
<dbReference type="EMBL" id="AFRT01004354">
    <property type="protein sequence ID" value="ELU36089.1"/>
    <property type="molecule type" value="Genomic_DNA"/>
</dbReference>
<evidence type="ECO:0000256" key="1">
    <source>
        <dbReference type="SAM" id="MobiDB-lite"/>
    </source>
</evidence>
<reference evidence="2 3" key="1">
    <citation type="journal article" date="2013" name="Nat. Commun.">
        <title>The evolution and pathogenic mechanisms of the rice sheath blight pathogen.</title>
        <authorList>
            <person name="Zheng A."/>
            <person name="Lin R."/>
            <person name="Xu L."/>
            <person name="Qin P."/>
            <person name="Tang C."/>
            <person name="Ai P."/>
            <person name="Zhang D."/>
            <person name="Liu Y."/>
            <person name="Sun Z."/>
            <person name="Feng H."/>
            <person name="Wang Y."/>
            <person name="Chen Y."/>
            <person name="Liang X."/>
            <person name="Fu R."/>
            <person name="Li Q."/>
            <person name="Zhang J."/>
            <person name="Yu X."/>
            <person name="Xie Z."/>
            <person name="Ding L."/>
            <person name="Guan P."/>
            <person name="Tang J."/>
            <person name="Liang Y."/>
            <person name="Wang S."/>
            <person name="Deng Q."/>
            <person name="Li S."/>
            <person name="Zhu J."/>
            <person name="Wang L."/>
            <person name="Liu H."/>
            <person name="Li P."/>
        </authorList>
    </citation>
    <scope>NUCLEOTIDE SEQUENCE [LARGE SCALE GENOMIC DNA]</scope>
    <source>
        <strain evidence="3">AG-1 IA</strain>
    </source>
</reference>
<proteinExistence type="predicted"/>
<gene>
    <name evidence="2" type="ORF">AG1IA_09882</name>
</gene>
<evidence type="ECO:0000313" key="2">
    <source>
        <dbReference type="EMBL" id="ELU36089.1"/>
    </source>
</evidence>
<name>L8WI97_THACA</name>
<keyword evidence="3" id="KW-1185">Reference proteome</keyword>
<feature type="region of interest" description="Disordered" evidence="1">
    <location>
        <begin position="23"/>
        <end position="55"/>
    </location>
</feature>
<dbReference type="AlphaFoldDB" id="L8WI97"/>
<protein>
    <submittedName>
        <fullName evidence="2">Uncharacterized protein</fullName>
    </submittedName>
</protein>
<evidence type="ECO:0000313" key="3">
    <source>
        <dbReference type="Proteomes" id="UP000011668"/>
    </source>
</evidence>
<comment type="caution">
    <text evidence="2">The sequence shown here is derived from an EMBL/GenBank/DDBJ whole genome shotgun (WGS) entry which is preliminary data.</text>
</comment>
<dbReference type="HOGENOM" id="CLU_3034029_0_0_1"/>